<reference evidence="1 2" key="1">
    <citation type="submission" date="2024-09" db="EMBL/GenBank/DDBJ databases">
        <authorList>
            <person name="D'Angelo T."/>
        </authorList>
    </citation>
    <scope>NUCLEOTIDE SEQUENCE [LARGE SCALE GENOMIC DNA]</scope>
    <source>
        <strain evidence="1">SAG AM-311-F02</strain>
    </source>
</reference>
<dbReference type="EMBL" id="JBHPEI010000123">
    <property type="protein sequence ID" value="MFC1800339.1"/>
    <property type="molecule type" value="Genomic_DNA"/>
</dbReference>
<accession>A0ABV6YQL4</accession>
<gene>
    <name evidence="1" type="ORF">ACFL2Z_05500</name>
</gene>
<comment type="caution">
    <text evidence="1">The sequence shown here is derived from an EMBL/GenBank/DDBJ whole genome shotgun (WGS) entry which is preliminary data.</text>
</comment>
<keyword evidence="2" id="KW-1185">Reference proteome</keyword>
<evidence type="ECO:0000313" key="1">
    <source>
        <dbReference type="EMBL" id="MFC1800339.1"/>
    </source>
</evidence>
<organism evidence="1 2">
    <name type="scientific">Eiseniibacteriota bacterium</name>
    <dbReference type="NCBI Taxonomy" id="2212470"/>
    <lineage>
        <taxon>Bacteria</taxon>
        <taxon>Candidatus Eiseniibacteriota</taxon>
    </lineage>
</organism>
<dbReference type="Proteomes" id="UP001594288">
    <property type="component" value="Unassembled WGS sequence"/>
</dbReference>
<proteinExistence type="predicted"/>
<name>A0ABV6YQL4_UNCEI</name>
<feature type="non-terminal residue" evidence="1">
    <location>
        <position position="1"/>
    </location>
</feature>
<protein>
    <submittedName>
        <fullName evidence="1">Uncharacterized protein</fullName>
    </submittedName>
</protein>
<sequence length="167" mass="17769">IDHRKVSVAKVPARAESVADPAPARAVRPRLVSVSLSIGGGRGSCAVVLERGGLQVDGEATGVALGPGTLRLIANATFRALEKLVSEEIAFDLLDVVRLKAGDRDTLLVLANYVSTGDVRSLAGCVQYEGNEQEAVVHATLDACNRIVEMLPQTEQTEYEISPFEDE</sequence>
<evidence type="ECO:0000313" key="2">
    <source>
        <dbReference type="Proteomes" id="UP001594288"/>
    </source>
</evidence>